<evidence type="ECO:0000313" key="4">
    <source>
        <dbReference type="Proteomes" id="UP000789405"/>
    </source>
</evidence>
<dbReference type="Pfam" id="PF11579">
    <property type="entry name" value="DUF3238"/>
    <property type="match status" value="1"/>
</dbReference>
<organism evidence="3 4">
    <name type="scientific">Dentiscutata erythropus</name>
    <dbReference type="NCBI Taxonomy" id="1348616"/>
    <lineage>
        <taxon>Eukaryota</taxon>
        <taxon>Fungi</taxon>
        <taxon>Fungi incertae sedis</taxon>
        <taxon>Mucoromycota</taxon>
        <taxon>Glomeromycotina</taxon>
        <taxon>Glomeromycetes</taxon>
        <taxon>Diversisporales</taxon>
        <taxon>Gigasporaceae</taxon>
        <taxon>Dentiscutata</taxon>
    </lineage>
</organism>
<dbReference type="Proteomes" id="UP000789405">
    <property type="component" value="Unassembled WGS sequence"/>
</dbReference>
<evidence type="ECO:0000256" key="1">
    <source>
        <dbReference type="SAM" id="MobiDB-lite"/>
    </source>
</evidence>
<name>A0A9N9DB06_9GLOM</name>
<evidence type="ECO:0000313" key="3">
    <source>
        <dbReference type="EMBL" id="CAG8631686.1"/>
    </source>
</evidence>
<feature type="compositionally biased region" description="Basic and acidic residues" evidence="1">
    <location>
        <begin position="412"/>
        <end position="421"/>
    </location>
</feature>
<comment type="caution">
    <text evidence="3">The sequence shown here is derived from an EMBL/GenBank/DDBJ whole genome shotgun (WGS) entry which is preliminary data.</text>
</comment>
<proteinExistence type="predicted"/>
<feature type="chain" id="PRO_5040108081" evidence="2">
    <location>
        <begin position="17"/>
        <end position="641"/>
    </location>
</feature>
<dbReference type="EMBL" id="CAJVPY010004940">
    <property type="protein sequence ID" value="CAG8631686.1"/>
    <property type="molecule type" value="Genomic_DNA"/>
</dbReference>
<dbReference type="InterPro" id="IPR021631">
    <property type="entry name" value="DUF3238"/>
</dbReference>
<protein>
    <submittedName>
        <fullName evidence="3">15732_t:CDS:1</fullName>
    </submittedName>
</protein>
<accession>A0A9N9DB06</accession>
<dbReference type="OrthoDB" id="2442374at2759"/>
<gene>
    <name evidence="3" type="ORF">DERYTH_LOCUS9179</name>
</gene>
<feature type="signal peptide" evidence="2">
    <location>
        <begin position="1"/>
        <end position="16"/>
    </location>
</feature>
<keyword evidence="2" id="KW-0732">Signal</keyword>
<keyword evidence="4" id="KW-1185">Reference proteome</keyword>
<sequence length="641" mass="72688">MKSAFFTLLLFTFALAKPLEPRANDMTVKFWIKAFIPLKVDGVTKEYPKDKSKSMIEGIPIFGDCFLTDQRSFSNDINAKARMHSEVIVTFSGSGYKLQQMHKCDETTEVDCEDGDVEGKKTQNNKDMSFSLKSGSYERVELRFSAARNNPLVTGSPDIDLKGTLVIDRKKKIFSFKGKVDDFPAFEAYARVNNGPIRVISQLGPKPGAGPISLFGGANREFAGEFAFNSAGIKSQSKINKTFKITKKNNRNNKVTDKNVNDALGRVPTDLTDESLPSITDILSRSFVANIAKQSTLESQLNNESDTNLWNNISTNYFTKLKSISISSNDSSFSEKERSANHIRKKIIKEKDTPESVENSQNEQHILTNNSQYPIVLITEVPISSETDNIGDVLDTSESDYDDNLNNNGKRKALDKQERSKSTSINSTTLKFNGSTTYSKKLSDYVKKLNNLRKIKGTSNIFASNTNNLAGVYSQPIEKYFNVDSTQVSLEPLLQQMKDIDSCVIYLNLWDNHYENCQKEITNQHYKMLKLVYSLSEVFFVLLIICQQEQQKEMSQIALDKTTDNWKACWRLHHFLYVTNVSPSEMIEVKLNAKFFFEASEKEYNFLIKELLKTPEFPEFYNPKGENILELVNIAKNICII</sequence>
<dbReference type="AlphaFoldDB" id="A0A9N9DB06"/>
<reference evidence="3" key="1">
    <citation type="submission" date="2021-06" db="EMBL/GenBank/DDBJ databases">
        <authorList>
            <person name="Kallberg Y."/>
            <person name="Tangrot J."/>
            <person name="Rosling A."/>
        </authorList>
    </citation>
    <scope>NUCLEOTIDE SEQUENCE</scope>
    <source>
        <strain evidence="3">MA453B</strain>
    </source>
</reference>
<evidence type="ECO:0000256" key="2">
    <source>
        <dbReference type="SAM" id="SignalP"/>
    </source>
</evidence>
<feature type="region of interest" description="Disordered" evidence="1">
    <location>
        <begin position="388"/>
        <end position="427"/>
    </location>
</feature>